<evidence type="ECO:0000313" key="4">
    <source>
        <dbReference type="Proteomes" id="UP000002729"/>
    </source>
</evidence>
<feature type="region of interest" description="Disordered" evidence="1">
    <location>
        <begin position="2092"/>
        <end position="2137"/>
    </location>
</feature>
<dbReference type="PANTHER" id="PTHR31082:SF4">
    <property type="entry name" value="PHEROMONE-REGULATED MEMBRANE PROTEIN 10"/>
    <property type="match status" value="1"/>
</dbReference>
<dbReference type="RefSeq" id="XP_009036543.1">
    <property type="nucleotide sequence ID" value="XM_009038295.1"/>
</dbReference>
<dbReference type="PANTHER" id="PTHR31082">
    <property type="entry name" value="PHEROMONE-REGULATED MEMBRANE PROTEIN 10"/>
    <property type="match status" value="1"/>
</dbReference>
<gene>
    <name evidence="3" type="ORF">AURANDRAFT_63867</name>
</gene>
<feature type="transmembrane region" description="Helical" evidence="2">
    <location>
        <begin position="2030"/>
        <end position="2052"/>
    </location>
</feature>
<name>F0Y833_AURAN</name>
<dbReference type="GeneID" id="20224543"/>
<reference evidence="3 4" key="1">
    <citation type="journal article" date="2011" name="Proc. Natl. Acad. Sci. U.S.A.">
        <title>Niche of harmful alga Aureococcus anophagefferens revealed through ecogenomics.</title>
        <authorList>
            <person name="Gobler C.J."/>
            <person name="Berry D.L."/>
            <person name="Dyhrman S.T."/>
            <person name="Wilhelm S.W."/>
            <person name="Salamov A."/>
            <person name="Lobanov A.V."/>
            <person name="Zhang Y."/>
            <person name="Collier J.L."/>
            <person name="Wurch L.L."/>
            <person name="Kustka A.B."/>
            <person name="Dill B.D."/>
            <person name="Shah M."/>
            <person name="VerBerkmoes N.C."/>
            <person name="Kuo A."/>
            <person name="Terry A."/>
            <person name="Pangilinan J."/>
            <person name="Lindquist E.A."/>
            <person name="Lucas S."/>
            <person name="Paulsen I.T."/>
            <person name="Hattenrath-Lehmann T.K."/>
            <person name="Talmage S.C."/>
            <person name="Walker E.A."/>
            <person name="Koch F."/>
            <person name="Burson A.M."/>
            <person name="Marcoval M.A."/>
            <person name="Tang Y.Z."/>
            <person name="Lecleir G.R."/>
            <person name="Coyne K.J."/>
            <person name="Berg G.M."/>
            <person name="Bertrand E.M."/>
            <person name="Saito M.A."/>
            <person name="Gladyshev V.N."/>
            <person name="Grigoriev I.V."/>
        </authorList>
    </citation>
    <scope>NUCLEOTIDE SEQUENCE [LARGE SCALE GENOMIC DNA]</scope>
    <source>
        <strain evidence="4">CCMP 1984</strain>
    </source>
</reference>
<accession>F0Y833</accession>
<feature type="transmembrane region" description="Helical" evidence="2">
    <location>
        <begin position="1861"/>
        <end position="1882"/>
    </location>
</feature>
<dbReference type="OrthoDB" id="413008at2759"/>
<dbReference type="KEGG" id="aaf:AURANDRAFT_63867"/>
<dbReference type="EMBL" id="GL833127">
    <property type="protein sequence ID" value="EGB08536.1"/>
    <property type="molecule type" value="Genomic_DNA"/>
</dbReference>
<feature type="transmembrane region" description="Helical" evidence="2">
    <location>
        <begin position="1723"/>
        <end position="1747"/>
    </location>
</feature>
<evidence type="ECO:0000313" key="3">
    <source>
        <dbReference type="EMBL" id="EGB08536.1"/>
    </source>
</evidence>
<keyword evidence="4" id="KW-1185">Reference proteome</keyword>
<feature type="transmembrane region" description="Helical" evidence="2">
    <location>
        <begin position="1697"/>
        <end position="1717"/>
    </location>
</feature>
<dbReference type="InterPro" id="IPR051361">
    <property type="entry name" value="ThrE/Ser_Exporter"/>
</dbReference>
<sequence length="2137" mass="236709">MRLAPLLALAAANTALNATHDRLPSGTAAALARLELIDAWLADGADPPAHWAVRKPGDVAAKAKVLVESKQKEVNSSWLSRESYRDEKTPVVVKALHKAGRFEFGHRESDIAYFELLYLELLRGEPGIPVLYGGWATRSHIVWVTSDGGASVGKGLGRSSDPAKLSKAYDHRARKHPIEVARAWFRCFRSFGERGGFVLTDFKPEQFTLDPAGDIYLVDGPAPNDGAIAAFARKHFTAGAASDIIIPGAEPRTLPRHIDLEPGAPWPCPADEPIVCAKRTYKQHHCADSHCETKRARGAPELAACRGGTCDAFDWRAHVYDVASRDWLLPRVISLAFDRSDAARLEALSARMLAHDPDARPSFDALLSMLDMGAWCQESINEGGSSRSLLNRVKAEVAVDYRAKGRKLGGAFLFGALALAAVRQTYVRGPALEESLAEALVSLSLRVEDCAGLQCTAYVSTTESYDGASFVLAYWPEDDVSNVAYSEEVALTGDHEVRLYRLRADCEYGVVARVKPGVGASVTSPAASDFYVPKTGVDKFDLGPIGDVTGDPAFEMLLFPYLDEESSFRGLVAADSDGYAVWFQNLSTTIRQSHIEGFSQFADGTRYCINDQGVGAVLVVSSQNLVEHALQQPDLLAATKRFGADARIYDWSFMGHECRATADDKIITTGYVYQEADEILDIEGTKVKWVAEEFVLLWNPENSTNVIEDGSEPYRGQDIEHMLWLSDYVSLEEVLAARNESSKDVILELNSGVDANATWGSDVDGTGIMYLHVSSASVSPDGLLYIIAMRNINTVIAIHRESRDLKWVFSSTLKRNDFKMSGSNAKFFNPHDAIMTDVHGRESLCLSDEGYFRIGCEEDTEHNDYFCYSRGVCYDLDFTEGTAAISYEFSYPLDGRNVDTAVKRHEDLFNLNGGNVVHVPGTDRMLTAFTSVYKEQFAEHSYAFETNSTGGLRASVLLPHIASWTDTGGGTSGLYRVLPIDTAGGERKTVDSEWMVEPVASSATDDVDAAQPSDPIPQLDALDVVDDVAAGDEVSFLLYKRTSLSSNPKAECAWLRKAMMFDDAFTHNFTLSDPQPGDSNLCAQRCASNPEFFSLHDLQTWKAIEGEMSSDDWIASWNAAHGKLGTADWAGWDEWMSMSLSFWVETLGPFVENFDKLGITYLARTYASTDATTVYVVLLTNPYTGAIYELHSDVADAPTLTFSALEKQACPKAVELSHTVAEMTAWLDRAQRERTNMGGHPTMVVRVSHPTTDASAMAAYFDKLDLSGALDATTIESESCSVAVARFPQSLASVVPGAWARVQFVDNRAARAAPHSVASYETYVGDLHGKVMSENFGWDRFIDSHLGIKVEGAYLDKIKPYLDSNAIPYEPHKETDHYDDDSTGSVWTAGFSGMAMEFEGHFSGDEFHNLEETRRSVSFDAVAGALEQPPSAARATSEETEYVPGPADLMANVHEDIRQRPRFRKLKSLGHIVSSRSPRKRFDMTQLPEDIQRVQKHLQRRFGEEYSLHIVFVIRTAVELHRAWHMTLLTSKIMQQLKDKFQLRTTWTLGVLRLKFRIEDGDYELHRKVPYDYDSEFQDKYTRIAVALIEGHIDVHRALQYQVETKQGLHTARSGLFFRDYPGRVLLYPLEAATCAVIFFGGRWMDGAIAGVTGLAAGLLEWQLGRQGEAQGRTRERNSQLQRLLSRPFSAREAGKLVIDITVGTSTGVIAGLFYIYDGGACLSSIFLGTLYWFFYGTAFVIGLLEIIAGELETGVTRFIAVSVKTFVLCLGAGFGMMITLKDPSQKWVDQADYCGRLDLKHAWWRIPLYLLCSASALGQYRFPIVDYWRGLIVQLVAYEVQYQLLVFFEKRHDKDNLDYAASNVAGAMAAVVCACVMSFFVDHLLRRPYYNRILQREGGTMSLTPKLEKAVYNVVTFAIKVGDCLGLGRKTEPVKRQLAKKLRQRQAFVLDPNRPETEVKLDDEEENILVETVIGAQDLSIWAQLMPAVYQLVPGSMIAKLWFNSIFPPPLDLSKLDENDPKIYNDNDVFSNLMVISTSLALGLVLGFVAVRIGARFFFWLCCCCGPSCSDEILNADDADDDLSDEEHALAAQRRQTGVETRDRYDGMFTSTAEDPKDGSARGLRDAPPDEEAGEA</sequence>
<evidence type="ECO:0000256" key="1">
    <source>
        <dbReference type="SAM" id="MobiDB-lite"/>
    </source>
</evidence>
<proteinExistence type="predicted"/>
<keyword evidence="2" id="KW-0472">Membrane</keyword>
<keyword evidence="2" id="KW-1133">Transmembrane helix</keyword>
<dbReference type="InParanoid" id="F0Y833"/>
<keyword evidence="2" id="KW-0812">Transmembrane</keyword>
<evidence type="ECO:0000256" key="2">
    <source>
        <dbReference type="SAM" id="Phobius"/>
    </source>
</evidence>
<organism evidence="4">
    <name type="scientific">Aureococcus anophagefferens</name>
    <name type="common">Harmful bloom alga</name>
    <dbReference type="NCBI Taxonomy" id="44056"/>
    <lineage>
        <taxon>Eukaryota</taxon>
        <taxon>Sar</taxon>
        <taxon>Stramenopiles</taxon>
        <taxon>Ochrophyta</taxon>
        <taxon>Pelagophyceae</taxon>
        <taxon>Pelagomonadales</taxon>
        <taxon>Pelagomonadaceae</taxon>
        <taxon>Aureococcus</taxon>
    </lineage>
</organism>
<protein>
    <submittedName>
        <fullName evidence="3">Uncharacterized protein</fullName>
    </submittedName>
</protein>
<dbReference type="Proteomes" id="UP000002729">
    <property type="component" value="Unassembled WGS sequence"/>
</dbReference>
<feature type="compositionally biased region" description="Basic and acidic residues" evidence="1">
    <location>
        <begin position="2115"/>
        <end position="2129"/>
    </location>
</feature>
<feature type="transmembrane region" description="Helical" evidence="2">
    <location>
        <begin position="1759"/>
        <end position="1781"/>
    </location>
</feature>